<accession>A0A409VQ83</accession>
<dbReference type="InParanoid" id="A0A409VQ83"/>
<feature type="signal peptide" evidence="1">
    <location>
        <begin position="1"/>
        <end position="16"/>
    </location>
</feature>
<name>A0A409VQ83_9AGAR</name>
<dbReference type="EMBL" id="NHYE01005596">
    <property type="protein sequence ID" value="PPQ68414.1"/>
    <property type="molecule type" value="Genomic_DNA"/>
</dbReference>
<dbReference type="PANTHER" id="PTHR35567">
    <property type="entry name" value="MALATE DEHYDROGENASE (AFU_ORTHOLOGUE AFUA_2G13800)"/>
    <property type="match status" value="1"/>
</dbReference>
<keyword evidence="1" id="KW-0732">Signal</keyword>
<protein>
    <recommendedName>
        <fullName evidence="4">Malate dehydrogenase</fullName>
    </recommendedName>
</protein>
<evidence type="ECO:0000256" key="1">
    <source>
        <dbReference type="SAM" id="SignalP"/>
    </source>
</evidence>
<dbReference type="PANTHER" id="PTHR35567:SF1">
    <property type="entry name" value="CONSERVED FUNGAL PROTEIN (AFU_ORTHOLOGUE AFUA_1G14230)"/>
    <property type="match status" value="1"/>
</dbReference>
<evidence type="ECO:0008006" key="4">
    <source>
        <dbReference type="Google" id="ProtNLM"/>
    </source>
</evidence>
<dbReference type="InterPro" id="IPR021851">
    <property type="entry name" value="DUF3455"/>
</dbReference>
<dbReference type="AlphaFoldDB" id="A0A409VQ83"/>
<feature type="chain" id="PRO_5019321633" description="Malate dehydrogenase" evidence="1">
    <location>
        <begin position="17"/>
        <end position="240"/>
    </location>
</feature>
<evidence type="ECO:0000313" key="3">
    <source>
        <dbReference type="Proteomes" id="UP000284706"/>
    </source>
</evidence>
<sequence>MSSFFITLLLAASALAAPSAAPTFPKPPSNLAKPPAGGHTCPIVANMAMPTNQSILVAPTAAKSFVMLGVGYQNYTCTSAGTYTSAGAVADLFDISCLSGIPQVFNNIQDYAFPVWKAAPPSFKIGPSAIGYPQLGNHFFQPNPAGSGPLSPVWDFRAGAAKGNAQAFVLAAKIGDLPAPTGSADVDWLQLKNVQGELATQIYRVDTRGGVAPSSCTPGSAPISLKYVSKYWLFGSSIKL</sequence>
<organism evidence="2 3">
    <name type="scientific">Gymnopilus dilepis</name>
    <dbReference type="NCBI Taxonomy" id="231916"/>
    <lineage>
        <taxon>Eukaryota</taxon>
        <taxon>Fungi</taxon>
        <taxon>Dikarya</taxon>
        <taxon>Basidiomycota</taxon>
        <taxon>Agaricomycotina</taxon>
        <taxon>Agaricomycetes</taxon>
        <taxon>Agaricomycetidae</taxon>
        <taxon>Agaricales</taxon>
        <taxon>Agaricineae</taxon>
        <taxon>Hymenogastraceae</taxon>
        <taxon>Gymnopilus</taxon>
    </lineage>
</organism>
<evidence type="ECO:0000313" key="2">
    <source>
        <dbReference type="EMBL" id="PPQ68414.1"/>
    </source>
</evidence>
<dbReference type="Pfam" id="PF11937">
    <property type="entry name" value="DUF3455"/>
    <property type="match status" value="1"/>
</dbReference>
<proteinExistence type="predicted"/>
<dbReference type="Proteomes" id="UP000284706">
    <property type="component" value="Unassembled WGS sequence"/>
</dbReference>
<gene>
    <name evidence="2" type="ORF">CVT26_006086</name>
</gene>
<reference evidence="2 3" key="1">
    <citation type="journal article" date="2018" name="Evol. Lett.">
        <title>Horizontal gene cluster transfer increased hallucinogenic mushroom diversity.</title>
        <authorList>
            <person name="Reynolds H.T."/>
            <person name="Vijayakumar V."/>
            <person name="Gluck-Thaler E."/>
            <person name="Korotkin H.B."/>
            <person name="Matheny P.B."/>
            <person name="Slot J.C."/>
        </authorList>
    </citation>
    <scope>NUCLEOTIDE SEQUENCE [LARGE SCALE GENOMIC DNA]</scope>
    <source>
        <strain evidence="2 3">SRW20</strain>
    </source>
</reference>
<comment type="caution">
    <text evidence="2">The sequence shown here is derived from an EMBL/GenBank/DDBJ whole genome shotgun (WGS) entry which is preliminary data.</text>
</comment>
<keyword evidence="3" id="KW-1185">Reference proteome</keyword>
<dbReference type="OrthoDB" id="1859733at2759"/>